<dbReference type="Proteomes" id="UP000614287">
    <property type="component" value="Unassembled WGS sequence"/>
</dbReference>
<gene>
    <name evidence="2" type="ORF">GCM10009007_06680</name>
</gene>
<dbReference type="RefSeq" id="WP_189491600.1">
    <property type="nucleotide sequence ID" value="NZ_BMZG01000003.1"/>
</dbReference>
<protein>
    <recommendedName>
        <fullName evidence="4">Lipoprotein</fullName>
    </recommendedName>
</protein>
<organism evidence="2 3">
    <name type="scientific">Formosimonas limnophila</name>
    <dbReference type="NCBI Taxonomy" id="1384487"/>
    <lineage>
        <taxon>Bacteria</taxon>
        <taxon>Pseudomonadati</taxon>
        <taxon>Pseudomonadota</taxon>
        <taxon>Betaproteobacteria</taxon>
        <taxon>Burkholderiales</taxon>
        <taxon>Burkholderiaceae</taxon>
        <taxon>Formosimonas</taxon>
    </lineage>
</organism>
<keyword evidence="3" id="KW-1185">Reference proteome</keyword>
<sequence length="220" mass="23646">MMMFTSNFKNALSRAAYCAIFVALSGCASSNSGILNAASNDALAVEKVRARANLIPSVAVAQAMESNALMRQKAADELIVGIESACMPKFLVNKCISDARTARNDAWDNAQIDLTAARLFLRTAESNEQRAVLQQKIADYNAEQIASAPIRAANKAAYESKKTAFVQRQAAYVAEQAAKAPERAANVSEFQAKQDELNALKEKRVEDAAKRAAEAAAKSP</sequence>
<name>A0A8J3CM47_9BURK</name>
<reference evidence="2" key="2">
    <citation type="submission" date="2020-09" db="EMBL/GenBank/DDBJ databases">
        <authorList>
            <person name="Sun Q."/>
            <person name="Kim S."/>
        </authorList>
    </citation>
    <scope>NUCLEOTIDE SEQUENCE</scope>
    <source>
        <strain evidence="2">KCTC 32501</strain>
    </source>
</reference>
<accession>A0A8J3CM47</accession>
<evidence type="ECO:0000313" key="3">
    <source>
        <dbReference type="Proteomes" id="UP000614287"/>
    </source>
</evidence>
<evidence type="ECO:0000256" key="1">
    <source>
        <dbReference type="SAM" id="SignalP"/>
    </source>
</evidence>
<evidence type="ECO:0000313" key="2">
    <source>
        <dbReference type="EMBL" id="GHA68598.1"/>
    </source>
</evidence>
<proteinExistence type="predicted"/>
<comment type="caution">
    <text evidence="2">The sequence shown here is derived from an EMBL/GenBank/DDBJ whole genome shotgun (WGS) entry which is preliminary data.</text>
</comment>
<feature type="signal peptide" evidence="1">
    <location>
        <begin position="1"/>
        <end position="37"/>
    </location>
</feature>
<feature type="chain" id="PRO_5035272485" description="Lipoprotein" evidence="1">
    <location>
        <begin position="38"/>
        <end position="220"/>
    </location>
</feature>
<keyword evidence="1" id="KW-0732">Signal</keyword>
<dbReference type="EMBL" id="BMZG01000003">
    <property type="protein sequence ID" value="GHA68598.1"/>
    <property type="molecule type" value="Genomic_DNA"/>
</dbReference>
<evidence type="ECO:0008006" key="4">
    <source>
        <dbReference type="Google" id="ProtNLM"/>
    </source>
</evidence>
<reference evidence="2" key="1">
    <citation type="journal article" date="2014" name="Int. J. Syst. Evol. Microbiol.">
        <title>Complete genome sequence of Corynebacterium casei LMG S-19264T (=DSM 44701T), isolated from a smear-ripened cheese.</title>
        <authorList>
            <consortium name="US DOE Joint Genome Institute (JGI-PGF)"/>
            <person name="Walter F."/>
            <person name="Albersmeier A."/>
            <person name="Kalinowski J."/>
            <person name="Ruckert C."/>
        </authorList>
    </citation>
    <scope>NUCLEOTIDE SEQUENCE</scope>
    <source>
        <strain evidence="2">KCTC 32501</strain>
    </source>
</reference>
<dbReference type="AlphaFoldDB" id="A0A8J3CM47"/>